<evidence type="ECO:0000313" key="2">
    <source>
        <dbReference type="EMBL" id="GAA0672431.1"/>
    </source>
</evidence>
<name>A0AAV3T949_9EURY</name>
<dbReference type="RefSeq" id="WP_343773751.1">
    <property type="nucleotide sequence ID" value="NZ_BAAADV010000003.1"/>
</dbReference>
<dbReference type="Gene3D" id="1.10.10.10">
    <property type="entry name" value="Winged helix-like DNA-binding domain superfamily/Winged helix DNA-binding domain"/>
    <property type="match status" value="1"/>
</dbReference>
<dbReference type="InterPro" id="IPR036388">
    <property type="entry name" value="WH-like_DNA-bd_sf"/>
</dbReference>
<dbReference type="Pfam" id="PF24035">
    <property type="entry name" value="DUF7344"/>
    <property type="match status" value="1"/>
</dbReference>
<evidence type="ECO:0000313" key="3">
    <source>
        <dbReference type="Proteomes" id="UP001500420"/>
    </source>
</evidence>
<reference evidence="2 3" key="1">
    <citation type="journal article" date="2019" name="Int. J. Syst. Evol. Microbiol.">
        <title>The Global Catalogue of Microorganisms (GCM) 10K type strain sequencing project: providing services to taxonomists for standard genome sequencing and annotation.</title>
        <authorList>
            <consortium name="The Broad Institute Genomics Platform"/>
            <consortium name="The Broad Institute Genome Sequencing Center for Infectious Disease"/>
            <person name="Wu L."/>
            <person name="Ma J."/>
        </authorList>
    </citation>
    <scope>NUCLEOTIDE SEQUENCE [LARGE SCALE GENOMIC DNA]</scope>
    <source>
        <strain evidence="2 3">JCM 16328</strain>
    </source>
</reference>
<feature type="domain" description="DUF7344" evidence="1">
    <location>
        <begin position="21"/>
        <end position="99"/>
    </location>
</feature>
<gene>
    <name evidence="2" type="ORF">GCM10009020_18920</name>
</gene>
<dbReference type="InterPro" id="IPR055768">
    <property type="entry name" value="DUF7344"/>
</dbReference>
<organism evidence="2 3">
    <name type="scientific">Natronoarchaeum mannanilyticum</name>
    <dbReference type="NCBI Taxonomy" id="926360"/>
    <lineage>
        <taxon>Archaea</taxon>
        <taxon>Methanobacteriati</taxon>
        <taxon>Methanobacteriota</taxon>
        <taxon>Stenosarchaea group</taxon>
        <taxon>Halobacteria</taxon>
        <taxon>Halobacteriales</taxon>
        <taxon>Natronoarchaeaceae</taxon>
    </lineage>
</organism>
<protein>
    <recommendedName>
        <fullName evidence="1">DUF7344 domain-containing protein</fullName>
    </recommendedName>
</protein>
<dbReference type="AlphaFoldDB" id="A0AAV3T949"/>
<comment type="caution">
    <text evidence="2">The sequence shown here is derived from an EMBL/GenBank/DDBJ whole genome shotgun (WGS) entry which is preliminary data.</text>
</comment>
<accession>A0AAV3T949</accession>
<dbReference type="EMBL" id="BAAADV010000003">
    <property type="protein sequence ID" value="GAA0672431.1"/>
    <property type="molecule type" value="Genomic_DNA"/>
</dbReference>
<dbReference type="Proteomes" id="UP001500420">
    <property type="component" value="Unassembled WGS sequence"/>
</dbReference>
<proteinExistence type="predicted"/>
<sequence>MAQQQLPAAELDDVRDDETLEALANVRRRLALDCLPSRGESAALAELARRVAVSEAEGTTDAVSEERIERVKRTLYHVHLPKLDDVGLVAFDADERTVERAATR</sequence>
<evidence type="ECO:0000259" key="1">
    <source>
        <dbReference type="Pfam" id="PF24035"/>
    </source>
</evidence>
<keyword evidence="3" id="KW-1185">Reference proteome</keyword>